<feature type="transmembrane region" description="Helical" evidence="8">
    <location>
        <begin position="443"/>
        <end position="466"/>
    </location>
</feature>
<dbReference type="InterPro" id="IPR036259">
    <property type="entry name" value="MFS_trans_sf"/>
</dbReference>
<feature type="transmembrane region" description="Helical" evidence="8">
    <location>
        <begin position="300"/>
        <end position="320"/>
    </location>
</feature>
<keyword evidence="4 8" id="KW-0812">Transmembrane</keyword>
<protein>
    <submittedName>
        <fullName evidence="9">Equilibrative nucleoside transporter 3</fullName>
    </submittedName>
</protein>
<dbReference type="PANTHER" id="PTHR10332:SF17">
    <property type="entry name" value="EQUILIBRATIVE NUCLEOSIDE TRANSPORTER 3"/>
    <property type="match status" value="1"/>
</dbReference>
<evidence type="ECO:0000313" key="10">
    <source>
        <dbReference type="Proteomes" id="UP000830375"/>
    </source>
</evidence>
<keyword evidence="5 8" id="KW-1133">Transmembrane helix</keyword>
<comment type="subcellular location">
    <subcellularLocation>
        <location evidence="1">Membrane</location>
        <topology evidence="1">Multi-pass membrane protein</topology>
    </subcellularLocation>
</comment>
<proteinExistence type="inferred from homology"/>
<dbReference type="SUPFAM" id="SSF103473">
    <property type="entry name" value="MFS general substrate transporter"/>
    <property type="match status" value="1"/>
</dbReference>
<evidence type="ECO:0000256" key="1">
    <source>
        <dbReference type="ARBA" id="ARBA00004141"/>
    </source>
</evidence>
<evidence type="ECO:0000256" key="6">
    <source>
        <dbReference type="ARBA" id="ARBA00023136"/>
    </source>
</evidence>
<comment type="caution">
    <text evidence="9">The sequence shown here is derived from an EMBL/GenBank/DDBJ whole genome shotgun (WGS) entry which is preliminary data.</text>
</comment>
<feature type="transmembrane region" description="Helical" evidence="8">
    <location>
        <begin position="207"/>
        <end position="225"/>
    </location>
</feature>
<feature type="transmembrane region" description="Helical" evidence="8">
    <location>
        <begin position="113"/>
        <end position="133"/>
    </location>
</feature>
<reference evidence="9 10" key="1">
    <citation type="submission" date="2022-01" db="EMBL/GenBank/DDBJ databases">
        <title>A high-quality chromosome-level genome assembly of rohu carp, Labeo rohita.</title>
        <authorList>
            <person name="Arick M.A. II"/>
            <person name="Hsu C.-Y."/>
            <person name="Magbanua Z."/>
            <person name="Pechanova O."/>
            <person name="Grover C."/>
            <person name="Miller E."/>
            <person name="Thrash A."/>
            <person name="Ezzel L."/>
            <person name="Alam S."/>
            <person name="Benzie J."/>
            <person name="Hamilton M."/>
            <person name="Karsi A."/>
            <person name="Lawrence M.L."/>
            <person name="Peterson D.G."/>
        </authorList>
    </citation>
    <scope>NUCLEOTIDE SEQUENCE [LARGE SCALE GENOMIC DNA]</scope>
    <source>
        <strain evidence="10">BAU-BD-2019</strain>
        <tissue evidence="9">Blood</tissue>
    </source>
</reference>
<dbReference type="EMBL" id="JACTAM010000013">
    <property type="protein sequence ID" value="KAI2657531.1"/>
    <property type="molecule type" value="Genomic_DNA"/>
</dbReference>
<organism evidence="9 10">
    <name type="scientific">Labeo rohita</name>
    <name type="common">Indian major carp</name>
    <name type="synonym">Cyprinus rohita</name>
    <dbReference type="NCBI Taxonomy" id="84645"/>
    <lineage>
        <taxon>Eukaryota</taxon>
        <taxon>Metazoa</taxon>
        <taxon>Chordata</taxon>
        <taxon>Craniata</taxon>
        <taxon>Vertebrata</taxon>
        <taxon>Euteleostomi</taxon>
        <taxon>Actinopterygii</taxon>
        <taxon>Neopterygii</taxon>
        <taxon>Teleostei</taxon>
        <taxon>Ostariophysi</taxon>
        <taxon>Cypriniformes</taxon>
        <taxon>Cyprinidae</taxon>
        <taxon>Labeoninae</taxon>
        <taxon>Labeonini</taxon>
        <taxon>Labeo</taxon>
    </lineage>
</organism>
<feature type="transmembrane region" description="Helical" evidence="8">
    <location>
        <begin position="60"/>
        <end position="80"/>
    </location>
</feature>
<name>A0ABQ8M3Q3_LABRO</name>
<gene>
    <name evidence="9" type="ORF">H4Q32_008881</name>
</gene>
<evidence type="ECO:0000256" key="5">
    <source>
        <dbReference type="ARBA" id="ARBA00022989"/>
    </source>
</evidence>
<feature type="transmembrane region" description="Helical" evidence="8">
    <location>
        <begin position="140"/>
        <end position="159"/>
    </location>
</feature>
<evidence type="ECO:0000313" key="9">
    <source>
        <dbReference type="EMBL" id="KAI2657531.1"/>
    </source>
</evidence>
<feature type="transmembrane region" description="Helical" evidence="8">
    <location>
        <begin position="237"/>
        <end position="258"/>
    </location>
</feature>
<comment type="similarity">
    <text evidence="2">Belongs to the SLC29A/ENT transporter (TC 2.A.57) family.</text>
</comment>
<dbReference type="PRINTS" id="PR01130">
    <property type="entry name" value="DERENTRNSPRT"/>
</dbReference>
<feature type="region of interest" description="Disordered" evidence="7">
    <location>
        <begin position="23"/>
        <end position="47"/>
    </location>
</feature>
<dbReference type="PIRSF" id="PIRSF016379">
    <property type="entry name" value="ENT"/>
    <property type="match status" value="1"/>
</dbReference>
<keyword evidence="3" id="KW-0813">Transport</keyword>
<dbReference type="InterPro" id="IPR002259">
    <property type="entry name" value="Eqnu_transpt"/>
</dbReference>
<evidence type="ECO:0000256" key="2">
    <source>
        <dbReference type="ARBA" id="ARBA00007965"/>
    </source>
</evidence>
<evidence type="ECO:0000256" key="4">
    <source>
        <dbReference type="ARBA" id="ARBA00022692"/>
    </source>
</evidence>
<evidence type="ECO:0000256" key="3">
    <source>
        <dbReference type="ARBA" id="ARBA00022448"/>
    </source>
</evidence>
<sequence length="469" mass="51026">MDGQQSLQASVNSSYIPTTMCDEEHSEGEAAGDDTSPLLSQKQPAGPLAARHCPEDSFNLVYIIFFLMGIGSLLPWNVFITAKQYWLYKLSNNSSPTGQEEPHNDLGDYFESYIAIASTIPSVLCLILNYLLVNRFSSQVRIMFSLLVILVVFVVTTVLVKVDMSGCRMQFFGGTLASVALVSGASNIFSGSVFGISGHFPMRISQAVISGQAMGGTLSAFASIVDLAASSDVTNSALVYFITADIFTLVCIMMYLLLPRLPYSRYYMEVAGAPYSESNSYSDSSSVSVPPLKPILKKTWVLGSCVFYVFFISIMIFPAVSSGIQSMSKDSGNPWATTYFVPLTSFLLYNVADFCGRQVTAWLQVPGPTSCVLPVLVISRTALVPLFIFCNYQPRYHLHNVFFAHDLFPVVFVCLLGISNGYLGTLPMIYGPKVVPRELAEPAGVVMSFFLTLGLAVGSALSVVLVHSI</sequence>
<evidence type="ECO:0000256" key="7">
    <source>
        <dbReference type="SAM" id="MobiDB-lite"/>
    </source>
</evidence>
<feature type="transmembrane region" description="Helical" evidence="8">
    <location>
        <begin position="402"/>
        <end position="423"/>
    </location>
</feature>
<keyword evidence="10" id="KW-1185">Reference proteome</keyword>
<accession>A0ABQ8M3Q3</accession>
<dbReference type="Pfam" id="PF01733">
    <property type="entry name" value="Nucleoside_tran"/>
    <property type="match status" value="1"/>
</dbReference>
<evidence type="ECO:0000256" key="8">
    <source>
        <dbReference type="SAM" id="Phobius"/>
    </source>
</evidence>
<dbReference type="PANTHER" id="PTHR10332">
    <property type="entry name" value="EQUILIBRATIVE NUCLEOSIDE TRANSPORTER"/>
    <property type="match status" value="1"/>
</dbReference>
<dbReference type="Proteomes" id="UP000830375">
    <property type="component" value="Unassembled WGS sequence"/>
</dbReference>
<keyword evidence="6 8" id="KW-0472">Membrane</keyword>
<feature type="transmembrane region" description="Helical" evidence="8">
    <location>
        <begin position="171"/>
        <end position="195"/>
    </location>
</feature>